<sequence length="360" mass="40529">MHSTPQQNISDFDEQEVDSINHPTIVIATFLDECFDSNTPIPNKRRLHSSLSQLAQSRTLARSVVRDVEKCVAALKGVNESPLVVVETWQLDEMESMARTMAAQKEQLARQSELEREAEMLRADKQTFISVVDTLRRKQKKARQENELLRSDLETTTSTLETKERSLIQAKQLFDRMEAKLTARSQPIVASDFIVTFSPDCFKLSGSYVANVSGSWGSCFTKPVSTGIHRLSIRNFGTSEISIGVCDPAECPNHLASRLHGSPKAAMMHKQDGHLWSAGKRLVQNTAPQKFQEWSVEADLEERTVHFFVDRVQQPHHFTNIPVPLVFAIDTIDKDVPIEITFWGETQSHVTFEGTGHNLG</sequence>
<dbReference type="Proteomes" id="UP001281761">
    <property type="component" value="Unassembled WGS sequence"/>
</dbReference>
<protein>
    <submittedName>
        <fullName evidence="2">Uncharacterized protein</fullName>
    </submittedName>
</protein>
<comment type="caution">
    <text evidence="2">The sequence shown here is derived from an EMBL/GenBank/DDBJ whole genome shotgun (WGS) entry which is preliminary data.</text>
</comment>
<feature type="coiled-coil region" evidence="1">
    <location>
        <begin position="91"/>
        <end position="180"/>
    </location>
</feature>
<accession>A0ABQ9XXJ1</accession>
<evidence type="ECO:0000313" key="3">
    <source>
        <dbReference type="Proteomes" id="UP001281761"/>
    </source>
</evidence>
<dbReference type="EMBL" id="JARBJD010000058">
    <property type="protein sequence ID" value="KAK2956179.1"/>
    <property type="molecule type" value="Genomic_DNA"/>
</dbReference>
<evidence type="ECO:0000313" key="2">
    <source>
        <dbReference type="EMBL" id="KAK2956179.1"/>
    </source>
</evidence>
<evidence type="ECO:0000256" key="1">
    <source>
        <dbReference type="SAM" id="Coils"/>
    </source>
</evidence>
<keyword evidence="3" id="KW-1185">Reference proteome</keyword>
<gene>
    <name evidence="2" type="ORF">BLNAU_8742</name>
</gene>
<keyword evidence="1" id="KW-0175">Coiled coil</keyword>
<organism evidence="2 3">
    <name type="scientific">Blattamonas nauphoetae</name>
    <dbReference type="NCBI Taxonomy" id="2049346"/>
    <lineage>
        <taxon>Eukaryota</taxon>
        <taxon>Metamonada</taxon>
        <taxon>Preaxostyla</taxon>
        <taxon>Oxymonadida</taxon>
        <taxon>Blattamonas</taxon>
    </lineage>
</organism>
<proteinExistence type="predicted"/>
<dbReference type="InterPro" id="IPR043136">
    <property type="entry name" value="B30.2/SPRY_sf"/>
</dbReference>
<reference evidence="2 3" key="1">
    <citation type="journal article" date="2022" name="bioRxiv">
        <title>Genomics of Preaxostyla Flagellates Illuminates Evolutionary Transitions and the Path Towards Mitochondrial Loss.</title>
        <authorList>
            <person name="Novak L.V.F."/>
            <person name="Treitli S.C."/>
            <person name="Pyrih J."/>
            <person name="Halakuc P."/>
            <person name="Pipaliya S.V."/>
            <person name="Vacek V."/>
            <person name="Brzon O."/>
            <person name="Soukal P."/>
            <person name="Eme L."/>
            <person name="Dacks J.B."/>
            <person name="Karnkowska A."/>
            <person name="Elias M."/>
            <person name="Hampl V."/>
        </authorList>
    </citation>
    <scope>NUCLEOTIDE SEQUENCE [LARGE SCALE GENOMIC DNA]</scope>
    <source>
        <strain evidence="2">NAU3</strain>
        <tissue evidence="2">Gut</tissue>
    </source>
</reference>
<dbReference type="Gene3D" id="2.60.120.920">
    <property type="match status" value="1"/>
</dbReference>
<name>A0ABQ9XXJ1_9EUKA</name>